<evidence type="ECO:0000313" key="4">
    <source>
        <dbReference type="Proteomes" id="UP000780801"/>
    </source>
</evidence>
<sequence>MALPRTVLFAFMLYAAHRAPDFATSARAFQRRSMQKDLEERIHSLALAGMGKGNPDSSQTHGYLRDTKKEIDTTNSADLSSTHNIEVRPYQESLNSLSEEKSYERSRETAAPGGRNLSTGNDEFYQIDLGPIEDNSDTNHHVHSRASPFALPSGNVFPMVNLSLSNNEPVASQNDGLYLGPTFPYQRKDSHTTIVGESSTPWSRTGAGASHLGSPSPLSPSGTVAATRAGDTTLMFYDDLLKSIHSERVIQAALLSQPPLPNDGAFQPTDDSQPASHRFWTTENEPNGNSLRRGDYRHPIHPLDSIMSRTGLPNLNCIPQHNTLAQQDSNMTISDMYIHPLDITESKDASTGDKDLSRPGHQNDFTPSFSYIKRTASQCGSVHSQETIENWRNNIPPSSPAVPTSEDASEGKRGKLFTTEDPIVPALMIMHHGKSGGVTPGGPILESNRSLPRDKNTRHGDIPIVLSTGLHKQSTQPVHPSEGDYYLRLDELDLPRPAYAYGETRTQRQGSVISSIGYDYSTVASSPSLADSLSNPMYHQQSTGIANASMNQRAFPPRKGSLPISIQGANADEYLKSVRMSGQVPLAASA</sequence>
<comment type="caution">
    <text evidence="3">The sequence shown here is derived from an EMBL/GenBank/DDBJ whole genome shotgun (WGS) entry which is preliminary data.</text>
</comment>
<feature type="chain" id="PRO_5040278556" evidence="2">
    <location>
        <begin position="19"/>
        <end position="590"/>
    </location>
</feature>
<reference evidence="3" key="1">
    <citation type="journal article" date="2020" name="Fungal Divers.">
        <title>Resolving the Mortierellaceae phylogeny through synthesis of multi-gene phylogenetics and phylogenomics.</title>
        <authorList>
            <person name="Vandepol N."/>
            <person name="Liber J."/>
            <person name="Desiro A."/>
            <person name="Na H."/>
            <person name="Kennedy M."/>
            <person name="Barry K."/>
            <person name="Grigoriev I.V."/>
            <person name="Miller A.N."/>
            <person name="O'Donnell K."/>
            <person name="Stajich J.E."/>
            <person name="Bonito G."/>
        </authorList>
    </citation>
    <scope>NUCLEOTIDE SEQUENCE</scope>
    <source>
        <strain evidence="3">KOD1015</strain>
    </source>
</reference>
<dbReference type="AlphaFoldDB" id="A0A9P6FYU3"/>
<feature type="compositionally biased region" description="Low complexity" evidence="1">
    <location>
        <begin position="212"/>
        <end position="222"/>
    </location>
</feature>
<feature type="region of interest" description="Disordered" evidence="1">
    <location>
        <begin position="391"/>
        <end position="414"/>
    </location>
</feature>
<proteinExistence type="predicted"/>
<feature type="compositionally biased region" description="Polar residues" evidence="1">
    <location>
        <begin position="193"/>
        <end position="203"/>
    </location>
</feature>
<keyword evidence="2" id="KW-0732">Signal</keyword>
<dbReference type="OrthoDB" id="2376084at2759"/>
<feature type="compositionally biased region" description="Basic and acidic residues" evidence="1">
    <location>
        <begin position="346"/>
        <end position="358"/>
    </location>
</feature>
<feature type="non-terminal residue" evidence="3">
    <location>
        <position position="590"/>
    </location>
</feature>
<evidence type="ECO:0000256" key="2">
    <source>
        <dbReference type="SAM" id="SignalP"/>
    </source>
</evidence>
<feature type="region of interest" description="Disordered" evidence="1">
    <location>
        <begin position="193"/>
        <end position="223"/>
    </location>
</feature>
<feature type="signal peptide" evidence="2">
    <location>
        <begin position="1"/>
        <end position="18"/>
    </location>
</feature>
<dbReference type="EMBL" id="JAABOA010000545">
    <property type="protein sequence ID" value="KAF9583939.1"/>
    <property type="molecule type" value="Genomic_DNA"/>
</dbReference>
<evidence type="ECO:0000313" key="3">
    <source>
        <dbReference type="EMBL" id="KAF9583939.1"/>
    </source>
</evidence>
<feature type="region of interest" description="Disordered" evidence="1">
    <location>
        <begin position="346"/>
        <end position="366"/>
    </location>
</feature>
<feature type="compositionally biased region" description="Basic and acidic residues" evidence="1">
    <location>
        <begin position="98"/>
        <end position="108"/>
    </location>
</feature>
<evidence type="ECO:0000256" key="1">
    <source>
        <dbReference type="SAM" id="MobiDB-lite"/>
    </source>
</evidence>
<accession>A0A9P6FYU3</accession>
<feature type="region of interest" description="Disordered" evidence="1">
    <location>
        <begin position="73"/>
        <end position="122"/>
    </location>
</feature>
<keyword evidence="4" id="KW-1185">Reference proteome</keyword>
<dbReference type="Proteomes" id="UP000780801">
    <property type="component" value="Unassembled WGS sequence"/>
</dbReference>
<protein>
    <submittedName>
        <fullName evidence="3">Uncharacterized protein</fullName>
    </submittedName>
</protein>
<feature type="compositionally biased region" description="Polar residues" evidence="1">
    <location>
        <begin position="73"/>
        <end position="84"/>
    </location>
</feature>
<name>A0A9P6FYU3_9FUNG</name>
<gene>
    <name evidence="3" type="ORF">BGW38_008071</name>
</gene>
<organism evidence="3 4">
    <name type="scientific">Lunasporangiospora selenospora</name>
    <dbReference type="NCBI Taxonomy" id="979761"/>
    <lineage>
        <taxon>Eukaryota</taxon>
        <taxon>Fungi</taxon>
        <taxon>Fungi incertae sedis</taxon>
        <taxon>Mucoromycota</taxon>
        <taxon>Mortierellomycotina</taxon>
        <taxon>Mortierellomycetes</taxon>
        <taxon>Mortierellales</taxon>
        <taxon>Mortierellaceae</taxon>
        <taxon>Lunasporangiospora</taxon>
    </lineage>
</organism>